<evidence type="ECO:0000313" key="3">
    <source>
        <dbReference type="EMBL" id="CAB4896930.1"/>
    </source>
</evidence>
<name>A0A6J6TUX1_9ZZZZ</name>
<dbReference type="AlphaFoldDB" id="A0A6J6TUX1"/>
<feature type="transmembrane region" description="Helical" evidence="1">
    <location>
        <begin position="126"/>
        <end position="148"/>
    </location>
</feature>
<evidence type="ECO:0000256" key="1">
    <source>
        <dbReference type="SAM" id="Phobius"/>
    </source>
</evidence>
<dbReference type="EMBL" id="CAEZYR010000063">
    <property type="protein sequence ID" value="CAB4750049.1"/>
    <property type="molecule type" value="Genomic_DNA"/>
</dbReference>
<feature type="transmembrane region" description="Helical" evidence="1">
    <location>
        <begin position="93"/>
        <end position="120"/>
    </location>
</feature>
<dbReference type="EMBL" id="CAFBOS010000049">
    <property type="protein sequence ID" value="CAB4991308.1"/>
    <property type="molecule type" value="Genomic_DNA"/>
</dbReference>
<proteinExistence type="predicted"/>
<dbReference type="EMBL" id="CAFBMH010000014">
    <property type="protein sequence ID" value="CAB4896930.1"/>
    <property type="molecule type" value="Genomic_DNA"/>
</dbReference>
<feature type="transmembrane region" description="Helical" evidence="1">
    <location>
        <begin position="50"/>
        <end position="72"/>
    </location>
</feature>
<sequence>MKQFNVLYRLILRSIATTGRIASLGALGALGIIVGSALDADTAREGAQFVGLFGLSVVVPLTTLVFATAALGDIIDDGTMVYLWLRPVARFRIVGAAAAATLTVVVPLVLVPLVIAASLTGSGRDVVVGTALSAMFGLVAYTGLFVMLGVRVRRSLIWGLLYVFIWEGFVANAGETASRLAVRSYTRSILSDIGLPAGAAPLRLATISSGYSYVIPVVVFVAALAYATWRMQHQDVA</sequence>
<feature type="transmembrane region" description="Helical" evidence="1">
    <location>
        <begin position="21"/>
        <end position="38"/>
    </location>
</feature>
<protein>
    <submittedName>
        <fullName evidence="2">Unannotated protein</fullName>
    </submittedName>
</protein>
<reference evidence="2" key="1">
    <citation type="submission" date="2020-05" db="EMBL/GenBank/DDBJ databases">
        <authorList>
            <person name="Chiriac C."/>
            <person name="Salcher M."/>
            <person name="Ghai R."/>
            <person name="Kavagutti S V."/>
        </authorList>
    </citation>
    <scope>NUCLEOTIDE SEQUENCE</scope>
</reference>
<feature type="transmembrane region" description="Helical" evidence="1">
    <location>
        <begin position="210"/>
        <end position="229"/>
    </location>
</feature>
<feature type="transmembrane region" description="Helical" evidence="1">
    <location>
        <begin position="155"/>
        <end position="174"/>
    </location>
</feature>
<keyword evidence="1" id="KW-1133">Transmembrane helix</keyword>
<keyword evidence="1" id="KW-0472">Membrane</keyword>
<gene>
    <name evidence="2" type="ORF">UFOPK2754_01750</name>
    <name evidence="3" type="ORF">UFOPK3543_00635</name>
    <name evidence="4" type="ORF">UFOPK3967_01021</name>
</gene>
<accession>A0A6J6TUX1</accession>
<keyword evidence="1" id="KW-0812">Transmembrane</keyword>
<organism evidence="2">
    <name type="scientific">freshwater metagenome</name>
    <dbReference type="NCBI Taxonomy" id="449393"/>
    <lineage>
        <taxon>unclassified sequences</taxon>
        <taxon>metagenomes</taxon>
        <taxon>ecological metagenomes</taxon>
    </lineage>
</organism>
<evidence type="ECO:0000313" key="4">
    <source>
        <dbReference type="EMBL" id="CAB4991308.1"/>
    </source>
</evidence>
<evidence type="ECO:0000313" key="2">
    <source>
        <dbReference type="EMBL" id="CAB4750049.1"/>
    </source>
</evidence>